<proteinExistence type="predicted"/>
<keyword evidence="2" id="KW-0808">Transferase</keyword>
<dbReference type="InterPro" id="IPR016181">
    <property type="entry name" value="Acyl_CoA_acyltransferase"/>
</dbReference>
<dbReference type="GO" id="GO:0016747">
    <property type="term" value="F:acyltransferase activity, transferring groups other than amino-acyl groups"/>
    <property type="evidence" value="ECO:0007669"/>
    <property type="project" value="InterPro"/>
</dbReference>
<dbReference type="PROSITE" id="PS51186">
    <property type="entry name" value="GNAT"/>
    <property type="match status" value="1"/>
</dbReference>
<accession>A0A5J5IRI9</accession>
<dbReference type="Pfam" id="PF00583">
    <property type="entry name" value="Acetyltransf_1"/>
    <property type="match status" value="1"/>
</dbReference>
<feature type="domain" description="N-acetyltransferase" evidence="1">
    <location>
        <begin position="8"/>
        <end position="192"/>
    </location>
</feature>
<evidence type="ECO:0000313" key="3">
    <source>
        <dbReference type="Proteomes" id="UP000327039"/>
    </source>
</evidence>
<dbReference type="Proteomes" id="UP000327039">
    <property type="component" value="Unassembled WGS sequence"/>
</dbReference>
<sequence>MNDITARLELRPLRIPETIDGPDAADFCEMVRVRNLVYREITGGDDDTARPDELLPHYRPSPDETRFSWLAVWDGRVVGRVGLDIPHEAGSDTAYGLIELLREVHGLGIGSQAAALIEQTARKRGRHVLQTYAEHPDEPGDRLSAPTGYGDIPRDHAARFLLRHGYTLEQINRKSVLDLTGSAAVVDEHLARGTAAAADYRVVHWNAPTPPEFVEGYAWLKSRMSTDAPAAGLDVDEETWDAARVARHDARYIDADQTLLVTAAQHVETGELAAFNELMISSDRSGATHQHDTLVAAGHRGHRLGMLVKCAGLVAWREIAPGSPRVVTYNAEENRPMLDINEAIGFRPLSYEGAWKKVLSDAAGADSAGSSGTSGS</sequence>
<dbReference type="AlphaFoldDB" id="A0A5J5IRI9"/>
<dbReference type="EMBL" id="VYRZ01000002">
    <property type="protein sequence ID" value="KAA9086910.1"/>
    <property type="molecule type" value="Genomic_DNA"/>
</dbReference>
<keyword evidence="3" id="KW-1185">Reference proteome</keyword>
<name>A0A5J5IRI9_9MICO</name>
<dbReference type="RefSeq" id="WP_150419079.1">
    <property type="nucleotide sequence ID" value="NZ_VYRZ01000002.1"/>
</dbReference>
<dbReference type="CDD" id="cd04301">
    <property type="entry name" value="NAT_SF"/>
    <property type="match status" value="1"/>
</dbReference>
<comment type="caution">
    <text evidence="2">The sequence shown here is derived from an EMBL/GenBank/DDBJ whole genome shotgun (WGS) entry which is preliminary data.</text>
</comment>
<protein>
    <submittedName>
        <fullName evidence="2">GNAT family N-acetyltransferase</fullName>
    </submittedName>
</protein>
<dbReference type="SUPFAM" id="SSF55729">
    <property type="entry name" value="Acyl-CoA N-acyltransferases (Nat)"/>
    <property type="match status" value="2"/>
</dbReference>
<dbReference type="InterPro" id="IPR000182">
    <property type="entry name" value="GNAT_dom"/>
</dbReference>
<dbReference type="Gene3D" id="3.40.630.30">
    <property type="match status" value="1"/>
</dbReference>
<evidence type="ECO:0000259" key="1">
    <source>
        <dbReference type="PROSITE" id="PS51186"/>
    </source>
</evidence>
<reference evidence="3" key="1">
    <citation type="submission" date="2019-09" db="EMBL/GenBank/DDBJ databases">
        <title>Mumia zhuanghuii sp. nov. isolated from the intestinal contents of plateau pika (Ochotona curzoniae) in the Qinghai-Tibet plateau of China.</title>
        <authorList>
            <person name="Tian Z."/>
        </authorList>
    </citation>
    <scope>NUCLEOTIDE SEQUENCE [LARGE SCALE GENOMIC DNA]</scope>
    <source>
        <strain evidence="3">DSM 25564</strain>
    </source>
</reference>
<dbReference type="OrthoDB" id="4119890at2"/>
<gene>
    <name evidence="2" type="ORF">F6B42_07960</name>
</gene>
<evidence type="ECO:0000313" key="2">
    <source>
        <dbReference type="EMBL" id="KAA9086910.1"/>
    </source>
</evidence>
<organism evidence="2 3">
    <name type="scientific">Microbacterium radiodurans</name>
    <dbReference type="NCBI Taxonomy" id="661398"/>
    <lineage>
        <taxon>Bacteria</taxon>
        <taxon>Bacillati</taxon>
        <taxon>Actinomycetota</taxon>
        <taxon>Actinomycetes</taxon>
        <taxon>Micrococcales</taxon>
        <taxon>Microbacteriaceae</taxon>
        <taxon>Microbacterium</taxon>
    </lineage>
</organism>